<keyword evidence="2" id="KW-0560">Oxidoreductase</keyword>
<dbReference type="GO" id="GO:0004735">
    <property type="term" value="F:pyrroline-5-carboxylate reductase activity"/>
    <property type="evidence" value="ECO:0007669"/>
    <property type="project" value="TreeGrafter"/>
</dbReference>
<dbReference type="PANTHER" id="PTHR11645:SF0">
    <property type="entry name" value="PYRROLINE-5-CARBOXYLATE REDUCTASE 3"/>
    <property type="match status" value="1"/>
</dbReference>
<dbReference type="SUPFAM" id="SSF51735">
    <property type="entry name" value="NAD(P)-binding Rossmann-fold domains"/>
    <property type="match status" value="1"/>
</dbReference>
<proteinExistence type="inferred from homology"/>
<evidence type="ECO:0000256" key="3">
    <source>
        <dbReference type="SAM" id="Phobius"/>
    </source>
</evidence>
<comment type="similarity">
    <text evidence="1">Belongs to the pyrroline-5-carboxylate reductase family.</text>
</comment>
<protein>
    <recommendedName>
        <fullName evidence="4">Pyrroline-5-carboxylate reductase catalytic N-terminal domain-containing protein</fullName>
    </recommendedName>
</protein>
<evidence type="ECO:0000256" key="1">
    <source>
        <dbReference type="ARBA" id="ARBA00005525"/>
    </source>
</evidence>
<sequence length="90" mass="9821">MSKKDIVMAHQVCLIGAGAMGGAIIRGLLRNSDFKATDIIACDPDTKVLHDLERELSIDTSTNNEAGIEDSRTIFLAVKPQHLEKVCTRL</sequence>
<feature type="transmembrane region" description="Helical" evidence="3">
    <location>
        <begin position="6"/>
        <end position="25"/>
    </location>
</feature>
<dbReference type="InterPro" id="IPR028939">
    <property type="entry name" value="P5C_Rdtase_cat_N"/>
</dbReference>
<name>A0A383F6P8_9ZZZZ</name>
<dbReference type="Pfam" id="PF03807">
    <property type="entry name" value="F420_oxidored"/>
    <property type="match status" value="1"/>
</dbReference>
<keyword evidence="3" id="KW-0812">Transmembrane</keyword>
<dbReference type="EMBL" id="UINC01232059">
    <property type="protein sequence ID" value="SVE64862.1"/>
    <property type="molecule type" value="Genomic_DNA"/>
</dbReference>
<dbReference type="AlphaFoldDB" id="A0A383F6P8"/>
<dbReference type="InterPro" id="IPR036291">
    <property type="entry name" value="NAD(P)-bd_dom_sf"/>
</dbReference>
<evidence type="ECO:0000313" key="5">
    <source>
        <dbReference type="EMBL" id="SVE64862.1"/>
    </source>
</evidence>
<reference evidence="5" key="1">
    <citation type="submission" date="2018-05" db="EMBL/GenBank/DDBJ databases">
        <authorList>
            <person name="Lanie J.A."/>
            <person name="Ng W.-L."/>
            <person name="Kazmierczak K.M."/>
            <person name="Andrzejewski T.M."/>
            <person name="Davidsen T.M."/>
            <person name="Wayne K.J."/>
            <person name="Tettelin H."/>
            <person name="Glass J.I."/>
            <person name="Rusch D."/>
            <person name="Podicherti R."/>
            <person name="Tsui H.-C.T."/>
            <person name="Winkler M.E."/>
        </authorList>
    </citation>
    <scope>NUCLEOTIDE SEQUENCE</scope>
</reference>
<dbReference type="GO" id="GO:0055129">
    <property type="term" value="P:L-proline biosynthetic process"/>
    <property type="evidence" value="ECO:0007669"/>
    <property type="project" value="TreeGrafter"/>
</dbReference>
<organism evidence="5">
    <name type="scientific">marine metagenome</name>
    <dbReference type="NCBI Taxonomy" id="408172"/>
    <lineage>
        <taxon>unclassified sequences</taxon>
        <taxon>metagenomes</taxon>
        <taxon>ecological metagenomes</taxon>
    </lineage>
</organism>
<accession>A0A383F6P8</accession>
<evidence type="ECO:0000259" key="4">
    <source>
        <dbReference type="Pfam" id="PF03807"/>
    </source>
</evidence>
<gene>
    <name evidence="5" type="ORF">METZ01_LOCUS517716</name>
</gene>
<keyword evidence="3" id="KW-0472">Membrane</keyword>
<dbReference type="PANTHER" id="PTHR11645">
    <property type="entry name" value="PYRROLINE-5-CARBOXYLATE REDUCTASE"/>
    <property type="match status" value="1"/>
</dbReference>
<keyword evidence="3" id="KW-1133">Transmembrane helix</keyword>
<evidence type="ECO:0000256" key="2">
    <source>
        <dbReference type="ARBA" id="ARBA00023002"/>
    </source>
</evidence>
<feature type="domain" description="Pyrroline-5-carboxylate reductase catalytic N-terminal" evidence="4">
    <location>
        <begin position="12"/>
        <end position="90"/>
    </location>
</feature>
<feature type="non-terminal residue" evidence="5">
    <location>
        <position position="90"/>
    </location>
</feature>
<dbReference type="Gene3D" id="3.40.50.720">
    <property type="entry name" value="NAD(P)-binding Rossmann-like Domain"/>
    <property type="match status" value="1"/>
</dbReference>